<dbReference type="PANTHER" id="PTHR42850:SF2">
    <property type="entry name" value="BLL5683 PROTEIN"/>
    <property type="match status" value="1"/>
</dbReference>
<dbReference type="GO" id="GO:0016791">
    <property type="term" value="F:phosphatase activity"/>
    <property type="evidence" value="ECO:0007669"/>
    <property type="project" value="TreeGrafter"/>
</dbReference>
<evidence type="ECO:0000313" key="3">
    <source>
        <dbReference type="EMBL" id="EWS80432.1"/>
    </source>
</evidence>
<organism evidence="3 4">
    <name type="scientific">Brachybacterium phenoliresistens</name>
    <dbReference type="NCBI Taxonomy" id="396014"/>
    <lineage>
        <taxon>Bacteria</taxon>
        <taxon>Bacillati</taxon>
        <taxon>Actinomycetota</taxon>
        <taxon>Actinomycetes</taxon>
        <taxon>Micrococcales</taxon>
        <taxon>Dermabacteraceae</taxon>
        <taxon>Brachybacterium</taxon>
    </lineage>
</organism>
<dbReference type="AlphaFoldDB" id="Z9JRP7"/>
<protein>
    <submittedName>
        <fullName evidence="3">Phosphoesterase</fullName>
    </submittedName>
</protein>
<dbReference type="HOGENOM" id="CLU_074761_0_2_11"/>
<keyword evidence="4" id="KW-1185">Reference proteome</keyword>
<reference evidence="3 4" key="1">
    <citation type="submission" date="2014-02" db="EMBL/GenBank/DDBJ databases">
        <title>Genome sequence of Brachybacterium phenoliresistens strain W13A50.</title>
        <authorList>
            <person name="Wang X."/>
        </authorList>
    </citation>
    <scope>NUCLEOTIDE SEQUENCE [LARGE SCALE GENOMIC DNA]</scope>
    <source>
        <strain evidence="3 4">W13A50</strain>
    </source>
</reference>
<feature type="domain" description="Calcineurin-like phosphoesterase" evidence="2">
    <location>
        <begin position="4"/>
        <end position="191"/>
    </location>
</feature>
<dbReference type="Gene3D" id="3.60.21.10">
    <property type="match status" value="1"/>
</dbReference>
<gene>
    <name evidence="3" type="ORF">BF93_03420</name>
</gene>
<dbReference type="PATRIC" id="fig|396014.3.peg.2711"/>
<name>Z9JRP7_9MICO</name>
<dbReference type="STRING" id="396014.BF93_03420"/>
<dbReference type="InterPro" id="IPR050126">
    <property type="entry name" value="Ap4A_hydrolase"/>
</dbReference>
<dbReference type="Pfam" id="PF12850">
    <property type="entry name" value="Metallophos_2"/>
    <property type="match status" value="1"/>
</dbReference>
<dbReference type="InterPro" id="IPR029052">
    <property type="entry name" value="Metallo-depent_PP-like"/>
</dbReference>
<accession>Z9JRP7</accession>
<dbReference type="Proteomes" id="UP000023067">
    <property type="component" value="Unassembled WGS sequence"/>
</dbReference>
<dbReference type="eggNOG" id="COG0639">
    <property type="taxonomic scope" value="Bacteria"/>
</dbReference>
<dbReference type="EMBL" id="JDYK01000015">
    <property type="protein sequence ID" value="EWS80432.1"/>
    <property type="molecule type" value="Genomic_DNA"/>
</dbReference>
<evidence type="ECO:0000259" key="2">
    <source>
        <dbReference type="Pfam" id="PF12850"/>
    </source>
</evidence>
<evidence type="ECO:0000313" key="4">
    <source>
        <dbReference type="Proteomes" id="UP000023067"/>
    </source>
</evidence>
<comment type="caution">
    <text evidence="3">The sequence shown here is derived from an EMBL/GenBank/DDBJ whole genome shotgun (WGS) entry which is preliminary data.</text>
</comment>
<sequence>MDSVAVLSDVHGNLTAYRAVLEDIARRGISTVLNLGDVAGKGPRGSEAVALTRQRCQVTVRGNWDAFLDGPRDQLPEDVRWWHDELTAQDRAWLGALPGHHDLLISGRRVRLFHASSTDEFTRVHYHHSPEQFREMFRATPFTGDGPVPSVVGYGDIHDTYVEVEDGLTLFNAGSVGNPLDEPTAAYAILEGELGGADPAPFSLSFVRVPYDVEAEIAVARELGMAAADAYAIELRTAIYRGRHAELGLSVEGTDATAR</sequence>
<dbReference type="InterPro" id="IPR011152">
    <property type="entry name" value="Pesterase_MJ0912"/>
</dbReference>
<comment type="similarity">
    <text evidence="1">Belongs to the metallophosphoesterase superfamily. YfcE family.</text>
</comment>
<dbReference type="SUPFAM" id="SSF56300">
    <property type="entry name" value="Metallo-dependent phosphatases"/>
    <property type="match status" value="1"/>
</dbReference>
<dbReference type="PIRSF" id="PIRSF000883">
    <property type="entry name" value="Pesterase_MJ0912"/>
    <property type="match status" value="1"/>
</dbReference>
<dbReference type="InterPro" id="IPR024654">
    <property type="entry name" value="Calcineurin-like_PHP_lpxH"/>
</dbReference>
<proteinExistence type="inferred from homology"/>
<dbReference type="GO" id="GO:0005737">
    <property type="term" value="C:cytoplasm"/>
    <property type="evidence" value="ECO:0007669"/>
    <property type="project" value="TreeGrafter"/>
</dbReference>
<dbReference type="PANTHER" id="PTHR42850">
    <property type="entry name" value="METALLOPHOSPHOESTERASE"/>
    <property type="match status" value="1"/>
</dbReference>
<evidence type="ECO:0000256" key="1">
    <source>
        <dbReference type="ARBA" id="ARBA00008950"/>
    </source>
</evidence>